<feature type="transmembrane region" description="Helical" evidence="1">
    <location>
        <begin position="61"/>
        <end position="81"/>
    </location>
</feature>
<protein>
    <submittedName>
        <fullName evidence="2">Uncharacterized protein</fullName>
    </submittedName>
</protein>
<comment type="caution">
    <text evidence="2">The sequence shown here is derived from an EMBL/GenBank/DDBJ whole genome shotgun (WGS) entry which is preliminary data.</text>
</comment>
<keyword evidence="1" id="KW-1133">Transmembrane helix</keyword>
<proteinExistence type="predicted"/>
<dbReference type="Proteomes" id="UP000499080">
    <property type="component" value="Unassembled WGS sequence"/>
</dbReference>
<accession>A0A4Y2A791</accession>
<dbReference type="OrthoDB" id="9884289at2759"/>
<keyword evidence="3" id="KW-1185">Reference proteome</keyword>
<dbReference type="EMBL" id="BGPR01079687">
    <property type="protein sequence ID" value="GBL75550.1"/>
    <property type="molecule type" value="Genomic_DNA"/>
</dbReference>
<evidence type="ECO:0000313" key="3">
    <source>
        <dbReference type="Proteomes" id="UP000499080"/>
    </source>
</evidence>
<evidence type="ECO:0000256" key="1">
    <source>
        <dbReference type="SAM" id="Phobius"/>
    </source>
</evidence>
<dbReference type="AlphaFoldDB" id="A0A4Y2A791"/>
<organism evidence="2 3">
    <name type="scientific">Araneus ventricosus</name>
    <name type="common">Orbweaver spider</name>
    <name type="synonym">Epeira ventricosa</name>
    <dbReference type="NCBI Taxonomy" id="182803"/>
    <lineage>
        <taxon>Eukaryota</taxon>
        <taxon>Metazoa</taxon>
        <taxon>Ecdysozoa</taxon>
        <taxon>Arthropoda</taxon>
        <taxon>Chelicerata</taxon>
        <taxon>Arachnida</taxon>
        <taxon>Araneae</taxon>
        <taxon>Araneomorphae</taxon>
        <taxon>Entelegynae</taxon>
        <taxon>Araneoidea</taxon>
        <taxon>Araneidae</taxon>
        <taxon>Araneus</taxon>
    </lineage>
</organism>
<evidence type="ECO:0000313" key="2">
    <source>
        <dbReference type="EMBL" id="GBL75550.1"/>
    </source>
</evidence>
<name>A0A4Y2A791_ARAVE</name>
<reference evidence="2 3" key="1">
    <citation type="journal article" date="2019" name="Sci. Rep.">
        <title>Orb-weaving spider Araneus ventricosus genome elucidates the spidroin gene catalogue.</title>
        <authorList>
            <person name="Kono N."/>
            <person name="Nakamura H."/>
            <person name="Ohtoshi R."/>
            <person name="Moran D.A.P."/>
            <person name="Shinohara A."/>
            <person name="Yoshida Y."/>
            <person name="Fujiwara M."/>
            <person name="Mori M."/>
            <person name="Tomita M."/>
            <person name="Arakawa K."/>
        </authorList>
    </citation>
    <scope>NUCLEOTIDE SEQUENCE [LARGE SCALE GENOMIC DNA]</scope>
</reference>
<gene>
    <name evidence="2" type="ORF">AVEN_88564_1</name>
</gene>
<sequence>MESSLSLDNFQKSGTRIWAINCQQRKYFSPVICPQASETACVQASVEWGGLRRDKAHRVKADNWSSTVLNIGILIWPSFLLKQFLKILIFLCRLVLLLITFSYIWGFLPASQPIRLPLSLQLASRIVHPLLEHLGME</sequence>
<keyword evidence="1" id="KW-0812">Transmembrane</keyword>
<feature type="transmembrane region" description="Helical" evidence="1">
    <location>
        <begin position="87"/>
        <end position="108"/>
    </location>
</feature>
<keyword evidence="1" id="KW-0472">Membrane</keyword>